<evidence type="ECO:0000256" key="7">
    <source>
        <dbReference type="ARBA" id="ARBA00022840"/>
    </source>
</evidence>
<dbReference type="InterPro" id="IPR004443">
    <property type="entry name" value="YjeF_N_dom"/>
</dbReference>
<feature type="binding site" evidence="17">
    <location>
        <position position="346"/>
    </location>
    <ligand>
        <name>(6S)-NADPHX</name>
        <dbReference type="ChEBI" id="CHEBI:64076"/>
    </ligand>
</feature>
<feature type="binding site" evidence="18">
    <location>
        <begin position="58"/>
        <end position="62"/>
    </location>
    <ligand>
        <name>(6S)-NADPHX</name>
        <dbReference type="ChEBI" id="CHEBI:64076"/>
    </ligand>
</feature>
<evidence type="ECO:0000256" key="5">
    <source>
        <dbReference type="ARBA" id="ARBA00022723"/>
    </source>
</evidence>
<evidence type="ECO:0000259" key="21">
    <source>
        <dbReference type="PROSITE" id="PS51385"/>
    </source>
</evidence>
<dbReference type="CDD" id="cd01171">
    <property type="entry name" value="YXKO-related"/>
    <property type="match status" value="1"/>
</dbReference>
<keyword evidence="11 18" id="KW-0413">Isomerase</keyword>
<dbReference type="SUPFAM" id="SSF53613">
    <property type="entry name" value="Ribokinase-like"/>
    <property type="match status" value="1"/>
</dbReference>
<gene>
    <name evidence="18" type="primary">nnrE</name>
    <name evidence="17" type="synonym">nnrD</name>
    <name evidence="22" type="ORF">Afil01_13860</name>
</gene>
<dbReference type="Gene3D" id="3.40.50.10260">
    <property type="entry name" value="YjeF N-terminal domain"/>
    <property type="match status" value="1"/>
</dbReference>
<dbReference type="PIRSF" id="PIRSF017184">
    <property type="entry name" value="Nnr"/>
    <property type="match status" value="1"/>
</dbReference>
<evidence type="ECO:0000256" key="9">
    <source>
        <dbReference type="ARBA" id="ARBA00022958"/>
    </source>
</evidence>
<evidence type="ECO:0000256" key="18">
    <source>
        <dbReference type="HAMAP-Rule" id="MF_01966"/>
    </source>
</evidence>
<protein>
    <recommendedName>
        <fullName evidence="19">Bifunctional NAD(P)H-hydrate repair enzyme</fullName>
    </recommendedName>
    <alternativeName>
        <fullName evidence="19">Nicotinamide nucleotide repair protein</fullName>
    </alternativeName>
    <domain>
        <recommendedName>
            <fullName evidence="19">ADP-dependent (S)-NAD(P)H-hydrate dehydratase</fullName>
            <ecNumber evidence="19">4.2.1.136</ecNumber>
        </recommendedName>
        <alternativeName>
            <fullName evidence="19">ADP-dependent NAD(P)HX dehydratase</fullName>
        </alternativeName>
    </domain>
    <domain>
        <recommendedName>
            <fullName evidence="19">NAD(P)H-hydrate epimerase</fullName>
            <ecNumber evidence="19">5.1.99.6</ecNumber>
        </recommendedName>
    </domain>
</protein>
<dbReference type="Gene3D" id="3.40.1190.20">
    <property type="match status" value="1"/>
</dbReference>
<comment type="similarity">
    <text evidence="17">Belongs to the NnrD/CARKD family.</text>
</comment>
<feature type="binding site" evidence="18">
    <location>
        <position position="147"/>
    </location>
    <ligand>
        <name>K(+)</name>
        <dbReference type="ChEBI" id="CHEBI:29103"/>
    </ligand>
</feature>
<evidence type="ECO:0000256" key="4">
    <source>
        <dbReference type="ARBA" id="ARBA00009524"/>
    </source>
</evidence>
<dbReference type="EC" id="5.1.99.6" evidence="19"/>
<dbReference type="GO" id="GO:0052855">
    <property type="term" value="F:ADP-dependent NAD(P)H-hydrate dehydratase activity"/>
    <property type="evidence" value="ECO:0007669"/>
    <property type="project" value="UniProtKB-UniRule"/>
</dbReference>
<evidence type="ECO:0000256" key="6">
    <source>
        <dbReference type="ARBA" id="ARBA00022741"/>
    </source>
</evidence>
<evidence type="ECO:0000256" key="19">
    <source>
        <dbReference type="PIRNR" id="PIRNR017184"/>
    </source>
</evidence>
<name>A0A9W6W7I0_9ACTN</name>
<dbReference type="SUPFAM" id="SSF64153">
    <property type="entry name" value="YjeF N-terminal domain-like"/>
    <property type="match status" value="1"/>
</dbReference>
<feature type="binding site" evidence="17">
    <location>
        <position position="409"/>
    </location>
    <ligand>
        <name>AMP</name>
        <dbReference type="ChEBI" id="CHEBI:456215"/>
    </ligand>
</feature>
<keyword evidence="10 17" id="KW-0520">NAD</keyword>
<proteinExistence type="inferred from homology"/>
<feature type="domain" description="YjeF N-terminal" evidence="21">
    <location>
        <begin position="10"/>
        <end position="201"/>
    </location>
</feature>
<dbReference type="Pfam" id="PF01256">
    <property type="entry name" value="Carb_kinase"/>
    <property type="match status" value="1"/>
</dbReference>
<keyword evidence="8 17" id="KW-0521">NADP</keyword>
<evidence type="ECO:0000256" key="2">
    <source>
        <dbReference type="ARBA" id="ARBA00000909"/>
    </source>
</evidence>
<dbReference type="RefSeq" id="WP_285661749.1">
    <property type="nucleotide sequence ID" value="NZ_BSTX01000001.1"/>
</dbReference>
<evidence type="ECO:0000256" key="3">
    <source>
        <dbReference type="ARBA" id="ARBA00006001"/>
    </source>
</evidence>
<evidence type="ECO:0000256" key="11">
    <source>
        <dbReference type="ARBA" id="ARBA00023235"/>
    </source>
</evidence>
<comment type="cofactor">
    <cofactor evidence="18 19">
        <name>K(+)</name>
        <dbReference type="ChEBI" id="CHEBI:29103"/>
    </cofactor>
    <text evidence="18 19">Binds 1 potassium ion per subunit.</text>
</comment>
<dbReference type="InterPro" id="IPR036652">
    <property type="entry name" value="YjeF_N_dom_sf"/>
</dbReference>
<dbReference type="PANTHER" id="PTHR12592">
    <property type="entry name" value="ATP-DEPENDENT (S)-NAD(P)H-HYDRATE DEHYDRATASE FAMILY MEMBER"/>
    <property type="match status" value="1"/>
</dbReference>
<evidence type="ECO:0000256" key="14">
    <source>
        <dbReference type="ARBA" id="ARBA00025153"/>
    </source>
</evidence>
<evidence type="ECO:0000259" key="20">
    <source>
        <dbReference type="PROSITE" id="PS51383"/>
    </source>
</evidence>
<keyword evidence="9 18" id="KW-0630">Potassium</keyword>
<comment type="similarity">
    <text evidence="18">Belongs to the NnrE/AIBP family.</text>
</comment>
<feature type="binding site" evidence="17">
    <location>
        <begin position="380"/>
        <end position="384"/>
    </location>
    <ligand>
        <name>AMP</name>
        <dbReference type="ChEBI" id="CHEBI:456215"/>
    </ligand>
</feature>
<dbReference type="EC" id="4.2.1.136" evidence="19"/>
<keyword evidence="23" id="KW-1185">Reference proteome</keyword>
<keyword evidence="7 17" id="KW-0067">ATP-binding</keyword>
<comment type="catalytic activity">
    <reaction evidence="15 17 19">
        <text>(6S)-NADHX + ADP = AMP + phosphate + NADH + H(+)</text>
        <dbReference type="Rhea" id="RHEA:32223"/>
        <dbReference type="ChEBI" id="CHEBI:15378"/>
        <dbReference type="ChEBI" id="CHEBI:43474"/>
        <dbReference type="ChEBI" id="CHEBI:57945"/>
        <dbReference type="ChEBI" id="CHEBI:64074"/>
        <dbReference type="ChEBI" id="CHEBI:456215"/>
        <dbReference type="ChEBI" id="CHEBI:456216"/>
        <dbReference type="EC" id="4.2.1.136"/>
    </reaction>
</comment>
<reference evidence="22" key="1">
    <citation type="submission" date="2023-03" db="EMBL/GenBank/DDBJ databases">
        <title>Actinorhabdospora filicis NBRC 111898.</title>
        <authorList>
            <person name="Ichikawa N."/>
            <person name="Sato H."/>
            <person name="Tonouchi N."/>
        </authorList>
    </citation>
    <scope>NUCLEOTIDE SEQUENCE</scope>
    <source>
        <strain evidence="22">NBRC 111898</strain>
    </source>
</reference>
<dbReference type="PROSITE" id="PS01050">
    <property type="entry name" value="YJEF_C_2"/>
    <property type="match status" value="1"/>
</dbReference>
<dbReference type="GO" id="GO:0052856">
    <property type="term" value="F:NAD(P)HX epimerase activity"/>
    <property type="evidence" value="ECO:0007669"/>
    <property type="project" value="UniProtKB-UniRule"/>
</dbReference>
<dbReference type="GO" id="GO:0046872">
    <property type="term" value="F:metal ion binding"/>
    <property type="evidence" value="ECO:0007669"/>
    <property type="project" value="UniProtKB-UniRule"/>
</dbReference>
<dbReference type="InterPro" id="IPR017953">
    <property type="entry name" value="Carbohydrate_kinase_pred_CS"/>
</dbReference>
<feature type="binding site" evidence="17">
    <location>
        <position position="243"/>
    </location>
    <ligand>
        <name>(6S)-NADPHX</name>
        <dbReference type="ChEBI" id="CHEBI:64076"/>
    </ligand>
</feature>
<accession>A0A9W6W7I0</accession>
<evidence type="ECO:0000256" key="12">
    <source>
        <dbReference type="ARBA" id="ARBA00023239"/>
    </source>
</evidence>
<evidence type="ECO:0000256" key="1">
    <source>
        <dbReference type="ARBA" id="ARBA00000013"/>
    </source>
</evidence>
<evidence type="ECO:0000256" key="16">
    <source>
        <dbReference type="ARBA" id="ARBA00049209"/>
    </source>
</evidence>
<feature type="binding site" evidence="17">
    <location>
        <position position="410"/>
    </location>
    <ligand>
        <name>(6S)-NADPHX</name>
        <dbReference type="ChEBI" id="CHEBI:64076"/>
    </ligand>
</feature>
<evidence type="ECO:0000313" key="23">
    <source>
        <dbReference type="Proteomes" id="UP001165079"/>
    </source>
</evidence>
<keyword evidence="5 18" id="KW-0479">Metal-binding</keyword>
<dbReference type="AlphaFoldDB" id="A0A9W6W7I0"/>
<dbReference type="NCBIfam" id="TIGR00197">
    <property type="entry name" value="yjeF_nterm"/>
    <property type="match status" value="1"/>
</dbReference>
<feature type="domain" description="YjeF C-terminal" evidence="20">
    <location>
        <begin position="208"/>
        <end position="466"/>
    </location>
</feature>
<dbReference type="PROSITE" id="PS51385">
    <property type="entry name" value="YJEF_N"/>
    <property type="match status" value="1"/>
</dbReference>
<comment type="function">
    <text evidence="18">Catalyzes the epimerization of the S- and R-forms of NAD(P)HX, a damaged form of NAD(P)H that is a result of enzymatic or heat-dependent hydration. This is a prerequisite for the S-specific NAD(P)H-hydrate dehydratase to allow the repair of both epimers of NAD(P)HX.</text>
</comment>
<evidence type="ECO:0000256" key="13">
    <source>
        <dbReference type="ARBA" id="ARBA00023268"/>
    </source>
</evidence>
<feature type="binding site" evidence="18">
    <location>
        <position position="144"/>
    </location>
    <ligand>
        <name>(6S)-NADPHX</name>
        <dbReference type="ChEBI" id="CHEBI:64076"/>
    </ligand>
</feature>
<evidence type="ECO:0000256" key="10">
    <source>
        <dbReference type="ARBA" id="ARBA00023027"/>
    </source>
</evidence>
<keyword evidence="12 17" id="KW-0456">Lyase</keyword>
<dbReference type="InterPro" id="IPR029056">
    <property type="entry name" value="Ribokinase-like"/>
</dbReference>
<feature type="binding site" evidence="17">
    <location>
        <position position="296"/>
    </location>
    <ligand>
        <name>(6S)-NADPHX</name>
        <dbReference type="ChEBI" id="CHEBI:64076"/>
    </ligand>
</feature>
<sequence>MRGAWRAGRVRAAEAALMATVPNGTLMQRAAAALARRAALMLDGVYGSTVLVLTGPGDNGGDALYAGARLARRGARVLALPLASRTHEDALADLLNAGGRVVHTPPSRVDLVIDGILGIGGRPGLREDAAAIVEGLTAPVLAVDLPSGVDVDTGDVPGPAVTADVTITFGCLKPALVVGPAAARAGLIEVADIGLGPYLDEPYVLIPSSADVAAAWRRPRPGDDKYTRGVLGIAAGSARYPGAARLAVAGALAGPGGYVRYAGPAAREVAGAHPEVVTYWRAAEAGRVQAWTVGPGLGTDGVARAELMSMLDHPVPVCVDADAITLLSQDPAALAGRQGPTVLTPHDREFARLFGREPGPDRVAAARELAERTGAVVLLKGHRTVVAAPDGRAYANPTGHPALSTAGSGDVLSGLLGSLLASGVEPALAAVSAAYLHGLAGARAAADGPVTAPRVADALREVVRDVVG</sequence>
<comment type="function">
    <text evidence="17">Catalyzes the dehydration of the S-form of NAD(P)HX at the expense of ADP, which is converted to AMP. Together with NAD(P)HX epimerase, which catalyzes the epimerization of the S- and R-forms, the enzyme allows the repair of both epimers of NAD(P)HX, a damaged form of NAD(P)H that is a result of enzymatic or heat-dependent hydration.</text>
</comment>
<dbReference type="PROSITE" id="PS51383">
    <property type="entry name" value="YJEF_C_3"/>
    <property type="match status" value="1"/>
</dbReference>
<feature type="binding site" evidence="18">
    <location>
        <begin position="118"/>
        <end position="124"/>
    </location>
    <ligand>
        <name>(6S)-NADPHX</name>
        <dbReference type="ChEBI" id="CHEBI:64076"/>
    </ligand>
</feature>
<comment type="subunit">
    <text evidence="17">Homotetramer.</text>
</comment>
<comment type="catalytic activity">
    <reaction evidence="16 17 19">
        <text>(6S)-NADPHX + ADP = AMP + phosphate + NADPH + H(+)</text>
        <dbReference type="Rhea" id="RHEA:32235"/>
        <dbReference type="ChEBI" id="CHEBI:15378"/>
        <dbReference type="ChEBI" id="CHEBI:43474"/>
        <dbReference type="ChEBI" id="CHEBI:57783"/>
        <dbReference type="ChEBI" id="CHEBI:64076"/>
        <dbReference type="ChEBI" id="CHEBI:456215"/>
        <dbReference type="ChEBI" id="CHEBI:456216"/>
        <dbReference type="EC" id="4.2.1.136"/>
    </reaction>
</comment>
<evidence type="ECO:0000256" key="15">
    <source>
        <dbReference type="ARBA" id="ARBA00048238"/>
    </source>
</evidence>
<comment type="similarity">
    <text evidence="4 19">In the C-terminal section; belongs to the NnrD/CARKD family.</text>
</comment>
<dbReference type="PANTHER" id="PTHR12592:SF0">
    <property type="entry name" value="ATP-DEPENDENT (S)-NAD(P)H-HYDRATE DEHYDRATASE"/>
    <property type="match status" value="1"/>
</dbReference>
<dbReference type="Pfam" id="PF03853">
    <property type="entry name" value="YjeF_N"/>
    <property type="match status" value="1"/>
</dbReference>
<dbReference type="HAMAP" id="MF_01965">
    <property type="entry name" value="NADHX_dehydratase"/>
    <property type="match status" value="1"/>
</dbReference>
<dbReference type="InterPro" id="IPR000631">
    <property type="entry name" value="CARKD"/>
</dbReference>
<organism evidence="22 23">
    <name type="scientific">Actinorhabdospora filicis</name>
    <dbReference type="NCBI Taxonomy" id="1785913"/>
    <lineage>
        <taxon>Bacteria</taxon>
        <taxon>Bacillati</taxon>
        <taxon>Actinomycetota</taxon>
        <taxon>Actinomycetes</taxon>
        <taxon>Micromonosporales</taxon>
        <taxon>Micromonosporaceae</taxon>
        <taxon>Actinorhabdospora</taxon>
    </lineage>
</organism>
<dbReference type="GO" id="GO:0005524">
    <property type="term" value="F:ATP binding"/>
    <property type="evidence" value="ECO:0007669"/>
    <property type="project" value="UniProtKB-UniRule"/>
</dbReference>
<dbReference type="GO" id="GO:0110051">
    <property type="term" value="P:metabolite repair"/>
    <property type="evidence" value="ECO:0007669"/>
    <property type="project" value="TreeGrafter"/>
</dbReference>
<dbReference type="InterPro" id="IPR030677">
    <property type="entry name" value="Nnr"/>
</dbReference>
<comment type="catalytic activity">
    <reaction evidence="2 18 19">
        <text>(6R)-NADPHX = (6S)-NADPHX</text>
        <dbReference type="Rhea" id="RHEA:32227"/>
        <dbReference type="ChEBI" id="CHEBI:64076"/>
        <dbReference type="ChEBI" id="CHEBI:64077"/>
        <dbReference type="EC" id="5.1.99.6"/>
    </reaction>
</comment>
<dbReference type="NCBIfam" id="TIGR00196">
    <property type="entry name" value="yjeF_cterm"/>
    <property type="match status" value="1"/>
</dbReference>
<comment type="caution">
    <text evidence="22">The sequence shown here is derived from an EMBL/GenBank/DDBJ whole genome shotgun (WGS) entry which is preliminary data.</text>
</comment>
<evidence type="ECO:0000313" key="22">
    <source>
        <dbReference type="EMBL" id="GLZ76579.1"/>
    </source>
</evidence>
<keyword evidence="13" id="KW-0511">Multifunctional enzyme</keyword>
<comment type="cofactor">
    <cofactor evidence="17">
        <name>Mg(2+)</name>
        <dbReference type="ChEBI" id="CHEBI:18420"/>
    </cofactor>
</comment>
<dbReference type="GO" id="GO:0046496">
    <property type="term" value="P:nicotinamide nucleotide metabolic process"/>
    <property type="evidence" value="ECO:0007669"/>
    <property type="project" value="UniProtKB-UniRule"/>
</dbReference>
<comment type="caution">
    <text evidence="18">Lacks conserved residue(s) required for the propagation of feature annotation.</text>
</comment>
<keyword evidence="6 17" id="KW-0547">Nucleotide-binding</keyword>
<comment type="function">
    <text evidence="14 19">Bifunctional enzyme that catalyzes the epimerization of the S- and R-forms of NAD(P)HX and the dehydration of the S-form of NAD(P)HX at the expense of ADP, which is converted to AMP. This allows the repair of both epimers of NAD(P)HX, a damaged form of NAD(P)H that is a result of enzymatic or heat-dependent hydration.</text>
</comment>
<dbReference type="EMBL" id="BSTX01000001">
    <property type="protein sequence ID" value="GLZ76579.1"/>
    <property type="molecule type" value="Genomic_DNA"/>
</dbReference>
<comment type="similarity">
    <text evidence="3 19">In the N-terminal section; belongs to the NnrE/AIBP family.</text>
</comment>
<evidence type="ECO:0000256" key="8">
    <source>
        <dbReference type="ARBA" id="ARBA00022857"/>
    </source>
</evidence>
<comment type="catalytic activity">
    <reaction evidence="1 18 19">
        <text>(6R)-NADHX = (6S)-NADHX</text>
        <dbReference type="Rhea" id="RHEA:32215"/>
        <dbReference type="ChEBI" id="CHEBI:64074"/>
        <dbReference type="ChEBI" id="CHEBI:64075"/>
        <dbReference type="EC" id="5.1.99.6"/>
    </reaction>
</comment>
<dbReference type="Proteomes" id="UP001165079">
    <property type="component" value="Unassembled WGS sequence"/>
</dbReference>
<feature type="binding site" evidence="18">
    <location>
        <position position="114"/>
    </location>
    <ligand>
        <name>K(+)</name>
        <dbReference type="ChEBI" id="CHEBI:29103"/>
    </ligand>
</feature>
<feature type="binding site" evidence="18">
    <location>
        <position position="59"/>
    </location>
    <ligand>
        <name>K(+)</name>
        <dbReference type="ChEBI" id="CHEBI:29103"/>
    </ligand>
</feature>
<evidence type="ECO:0000256" key="17">
    <source>
        <dbReference type="HAMAP-Rule" id="MF_01965"/>
    </source>
</evidence>
<dbReference type="HAMAP" id="MF_01966">
    <property type="entry name" value="NADHX_epimerase"/>
    <property type="match status" value="1"/>
</dbReference>